<dbReference type="SUPFAM" id="SSF51735">
    <property type="entry name" value="NAD(P)-binding Rossmann-fold domains"/>
    <property type="match status" value="1"/>
</dbReference>
<evidence type="ECO:0000256" key="2">
    <source>
        <dbReference type="ARBA" id="ARBA00023002"/>
    </source>
</evidence>
<dbReference type="KEGG" id="snan:I6N98_01825"/>
<comment type="similarity">
    <text evidence="1 3">Belongs to the short-chain dehydrogenases/reductases (SDR) family.</text>
</comment>
<organism evidence="4 5">
    <name type="scientific">Spongiibacter nanhainus</name>
    <dbReference type="NCBI Taxonomy" id="2794344"/>
    <lineage>
        <taxon>Bacteria</taxon>
        <taxon>Pseudomonadati</taxon>
        <taxon>Pseudomonadota</taxon>
        <taxon>Gammaproteobacteria</taxon>
        <taxon>Cellvibrionales</taxon>
        <taxon>Spongiibacteraceae</taxon>
        <taxon>Spongiibacter</taxon>
    </lineage>
</organism>
<dbReference type="PANTHER" id="PTHR44196:SF2">
    <property type="entry name" value="SHORT-CHAIN DEHYDROGENASE-RELATED"/>
    <property type="match status" value="1"/>
</dbReference>
<dbReference type="GO" id="GO:0016491">
    <property type="term" value="F:oxidoreductase activity"/>
    <property type="evidence" value="ECO:0007669"/>
    <property type="project" value="UniProtKB-KW"/>
</dbReference>
<dbReference type="GO" id="GO:0016020">
    <property type="term" value="C:membrane"/>
    <property type="evidence" value="ECO:0007669"/>
    <property type="project" value="TreeGrafter"/>
</dbReference>
<dbReference type="Gene3D" id="3.40.50.720">
    <property type="entry name" value="NAD(P)-binding Rossmann-like Domain"/>
    <property type="match status" value="1"/>
</dbReference>
<dbReference type="Proteomes" id="UP000596063">
    <property type="component" value="Chromosome"/>
</dbReference>
<evidence type="ECO:0000256" key="3">
    <source>
        <dbReference type="RuleBase" id="RU000363"/>
    </source>
</evidence>
<protein>
    <submittedName>
        <fullName evidence="4">SDR family NAD(P)-dependent oxidoreductase</fullName>
    </submittedName>
</protein>
<dbReference type="RefSeq" id="WP_198570127.1">
    <property type="nucleotide sequence ID" value="NZ_CP066167.1"/>
</dbReference>
<keyword evidence="5" id="KW-1185">Reference proteome</keyword>
<dbReference type="PROSITE" id="PS00061">
    <property type="entry name" value="ADH_SHORT"/>
    <property type="match status" value="1"/>
</dbReference>
<name>A0A7T4UQF7_9GAMM</name>
<reference evidence="4 5" key="1">
    <citation type="submission" date="2020-12" db="EMBL/GenBank/DDBJ databases">
        <authorList>
            <person name="Shan Y."/>
        </authorList>
    </citation>
    <scope>NUCLEOTIDE SEQUENCE [LARGE SCALE GENOMIC DNA]</scope>
    <source>
        <strain evidence="5">csc3.9</strain>
    </source>
</reference>
<dbReference type="EMBL" id="CP066167">
    <property type="protein sequence ID" value="QQD18636.1"/>
    <property type="molecule type" value="Genomic_DNA"/>
</dbReference>
<dbReference type="AlphaFoldDB" id="A0A7T4UQF7"/>
<evidence type="ECO:0000256" key="1">
    <source>
        <dbReference type="ARBA" id="ARBA00006484"/>
    </source>
</evidence>
<dbReference type="InterPro" id="IPR020904">
    <property type="entry name" value="Sc_DH/Rdtase_CS"/>
</dbReference>
<dbReference type="PIRSF" id="PIRSF000126">
    <property type="entry name" value="11-beta-HSD1"/>
    <property type="match status" value="1"/>
</dbReference>
<dbReference type="PANTHER" id="PTHR44196">
    <property type="entry name" value="DEHYDROGENASE/REDUCTASE SDR FAMILY MEMBER 7B"/>
    <property type="match status" value="1"/>
</dbReference>
<evidence type="ECO:0000313" key="5">
    <source>
        <dbReference type="Proteomes" id="UP000596063"/>
    </source>
</evidence>
<accession>A0A7T4UQF7</accession>
<dbReference type="InterPro" id="IPR002347">
    <property type="entry name" value="SDR_fam"/>
</dbReference>
<keyword evidence="2" id="KW-0560">Oxidoreductase</keyword>
<dbReference type="PRINTS" id="PR00080">
    <property type="entry name" value="SDRFAMILY"/>
</dbReference>
<dbReference type="CDD" id="cd05233">
    <property type="entry name" value="SDR_c"/>
    <property type="match status" value="1"/>
</dbReference>
<dbReference type="Pfam" id="PF00106">
    <property type="entry name" value="adh_short"/>
    <property type="match status" value="1"/>
</dbReference>
<dbReference type="PRINTS" id="PR00081">
    <property type="entry name" value="GDHRDH"/>
</dbReference>
<evidence type="ECO:0000313" key="4">
    <source>
        <dbReference type="EMBL" id="QQD18636.1"/>
    </source>
</evidence>
<sequence length="250" mass="26549">MKDIALITGASSGIGRQYALQLAARCKGMILLGQREEALTSLAAELGDQGVEVHCLVEDLGTTLGVARTLEAIRQKGPVSILINNAGFGNRAVLAECDLQLQQQMIALHCSASVALCRGALPFMREAGRGTVINVASVGAFLSTPTAAVYNASKAFLVSLSRSLAEELAAEPIAVQCLCPGYTRSDFHHRRDYGDVDLIAIPDSDWMSAEQVVTESLAALADEAAPVVVIPGEHNRQRARQQLQAQLDAL</sequence>
<dbReference type="InterPro" id="IPR036291">
    <property type="entry name" value="NAD(P)-bd_dom_sf"/>
</dbReference>
<gene>
    <name evidence="4" type="ORF">I6N98_01825</name>
</gene>
<proteinExistence type="inferred from homology"/>